<name>A0A1E7FJR4_9STRA</name>
<dbReference type="KEGG" id="fcy:FRACYDRAFT_236708"/>
<keyword evidence="1" id="KW-0472">Membrane</keyword>
<protein>
    <submittedName>
        <fullName evidence="2">Uncharacterized protein</fullName>
    </submittedName>
</protein>
<keyword evidence="3" id="KW-1185">Reference proteome</keyword>
<keyword evidence="1" id="KW-0812">Transmembrane</keyword>
<evidence type="ECO:0000313" key="3">
    <source>
        <dbReference type="Proteomes" id="UP000095751"/>
    </source>
</evidence>
<gene>
    <name evidence="2" type="ORF">FRACYDRAFT_236708</name>
</gene>
<evidence type="ECO:0000256" key="1">
    <source>
        <dbReference type="SAM" id="Phobius"/>
    </source>
</evidence>
<dbReference type="EMBL" id="KV784356">
    <property type="protein sequence ID" value="OEU18429.1"/>
    <property type="molecule type" value="Genomic_DNA"/>
</dbReference>
<accession>A0A1E7FJR4</accession>
<dbReference type="AlphaFoldDB" id="A0A1E7FJR4"/>
<organism evidence="2 3">
    <name type="scientific">Fragilariopsis cylindrus CCMP1102</name>
    <dbReference type="NCBI Taxonomy" id="635003"/>
    <lineage>
        <taxon>Eukaryota</taxon>
        <taxon>Sar</taxon>
        <taxon>Stramenopiles</taxon>
        <taxon>Ochrophyta</taxon>
        <taxon>Bacillariophyta</taxon>
        <taxon>Bacillariophyceae</taxon>
        <taxon>Bacillariophycidae</taxon>
        <taxon>Bacillariales</taxon>
        <taxon>Bacillariaceae</taxon>
        <taxon>Fragilariopsis</taxon>
    </lineage>
</organism>
<dbReference type="OrthoDB" id="413361at2759"/>
<dbReference type="Proteomes" id="UP000095751">
    <property type="component" value="Unassembled WGS sequence"/>
</dbReference>
<feature type="transmembrane region" description="Helical" evidence="1">
    <location>
        <begin position="47"/>
        <end position="64"/>
    </location>
</feature>
<keyword evidence="1" id="KW-1133">Transmembrane helix</keyword>
<reference evidence="2 3" key="1">
    <citation type="submission" date="2016-09" db="EMBL/GenBank/DDBJ databases">
        <title>Extensive genetic diversity and differential bi-allelic expression allows diatom success in the polar Southern Ocean.</title>
        <authorList>
            <consortium name="DOE Joint Genome Institute"/>
            <person name="Mock T."/>
            <person name="Otillar R.P."/>
            <person name="Strauss J."/>
            <person name="Dupont C."/>
            <person name="Frickenhaus S."/>
            <person name="Maumus F."/>
            <person name="Mcmullan M."/>
            <person name="Sanges R."/>
            <person name="Schmutz J."/>
            <person name="Toseland A."/>
            <person name="Valas R."/>
            <person name="Veluchamy A."/>
            <person name="Ward B.J."/>
            <person name="Allen A."/>
            <person name="Barry K."/>
            <person name="Falciatore A."/>
            <person name="Ferrante M."/>
            <person name="Fortunato A.E."/>
            <person name="Gloeckner G."/>
            <person name="Gruber A."/>
            <person name="Hipkin R."/>
            <person name="Janech M."/>
            <person name="Kroth P."/>
            <person name="Leese F."/>
            <person name="Lindquist E."/>
            <person name="Lyon B.R."/>
            <person name="Martin J."/>
            <person name="Mayer C."/>
            <person name="Parker M."/>
            <person name="Quesneville H."/>
            <person name="Raymond J."/>
            <person name="Uhlig C."/>
            <person name="Valentin K.U."/>
            <person name="Worden A.Z."/>
            <person name="Armbrust E.V."/>
            <person name="Bowler C."/>
            <person name="Green B."/>
            <person name="Moulton V."/>
            <person name="Van Oosterhout C."/>
            <person name="Grigoriev I."/>
        </authorList>
    </citation>
    <scope>NUCLEOTIDE SEQUENCE [LARGE SCALE GENOMIC DNA]</scope>
    <source>
        <strain evidence="2 3">CCMP1102</strain>
    </source>
</reference>
<sequence length="126" mass="14035">MDLPIAPDPAPISAPSQLYKFDEQWNAVGITGSCDTTWALAQTEWRLMWMGGIVMMLAGAAVYHQTRQQPTISQSSMEAEFTNMAGAGIVRLANAHQPTRQTQHVETKHIIILQWTEDDFSDFVDA</sequence>
<evidence type="ECO:0000313" key="2">
    <source>
        <dbReference type="EMBL" id="OEU18429.1"/>
    </source>
</evidence>
<dbReference type="InParanoid" id="A0A1E7FJR4"/>
<proteinExistence type="predicted"/>